<dbReference type="InterPro" id="IPR036465">
    <property type="entry name" value="vWFA_dom_sf"/>
</dbReference>
<feature type="domain" description="VWFA" evidence="2">
    <location>
        <begin position="71"/>
        <end position="130"/>
    </location>
</feature>
<accession>A0ABP0F1J9</accession>
<dbReference type="SUPFAM" id="SSF53300">
    <property type="entry name" value="vWA-like"/>
    <property type="match status" value="1"/>
</dbReference>
<keyword evidence="1" id="KW-0732">Signal</keyword>
<evidence type="ECO:0000259" key="2">
    <source>
        <dbReference type="Pfam" id="PF00092"/>
    </source>
</evidence>
<feature type="chain" id="PRO_5047243926" description="VWFA domain-containing protein" evidence="1">
    <location>
        <begin position="21"/>
        <end position="145"/>
    </location>
</feature>
<sequence length="145" mass="15749">MFPFNFEIYFLLILASSGCGFNIAVDENLMRNITPPADATSSETSVAERSAGKFFGYQIQTVNRDGHIRSTDWTVLSDNADYARSLDILTFAIGVGAANISELQTIATGTATEERVYFASNFNALSEISGQLTTDISTVLEGRTL</sequence>
<keyword evidence="4" id="KW-1185">Reference proteome</keyword>
<gene>
    <name evidence="3" type="ORF">CVLEPA_LOCUS3111</name>
</gene>
<reference evidence="3 4" key="1">
    <citation type="submission" date="2024-02" db="EMBL/GenBank/DDBJ databases">
        <authorList>
            <person name="Daric V."/>
            <person name="Darras S."/>
        </authorList>
    </citation>
    <scope>NUCLEOTIDE SEQUENCE [LARGE SCALE GENOMIC DNA]</scope>
</reference>
<dbReference type="EMBL" id="CAWYQH010000002">
    <property type="protein sequence ID" value="CAK8673306.1"/>
    <property type="molecule type" value="Genomic_DNA"/>
</dbReference>
<dbReference type="Gene3D" id="3.40.50.410">
    <property type="entry name" value="von Willebrand factor, type A domain"/>
    <property type="match status" value="1"/>
</dbReference>
<dbReference type="Pfam" id="PF00092">
    <property type="entry name" value="VWA"/>
    <property type="match status" value="1"/>
</dbReference>
<dbReference type="InterPro" id="IPR002035">
    <property type="entry name" value="VWF_A"/>
</dbReference>
<protein>
    <recommendedName>
        <fullName evidence="2">VWFA domain-containing protein</fullName>
    </recommendedName>
</protein>
<organism evidence="3 4">
    <name type="scientific">Clavelina lepadiformis</name>
    <name type="common">Light-bulb sea squirt</name>
    <name type="synonym">Ascidia lepadiformis</name>
    <dbReference type="NCBI Taxonomy" id="159417"/>
    <lineage>
        <taxon>Eukaryota</taxon>
        <taxon>Metazoa</taxon>
        <taxon>Chordata</taxon>
        <taxon>Tunicata</taxon>
        <taxon>Ascidiacea</taxon>
        <taxon>Aplousobranchia</taxon>
        <taxon>Clavelinidae</taxon>
        <taxon>Clavelina</taxon>
    </lineage>
</organism>
<feature type="signal peptide" evidence="1">
    <location>
        <begin position="1"/>
        <end position="20"/>
    </location>
</feature>
<proteinExistence type="predicted"/>
<comment type="caution">
    <text evidence="3">The sequence shown here is derived from an EMBL/GenBank/DDBJ whole genome shotgun (WGS) entry which is preliminary data.</text>
</comment>
<evidence type="ECO:0000313" key="4">
    <source>
        <dbReference type="Proteomes" id="UP001642483"/>
    </source>
</evidence>
<evidence type="ECO:0000313" key="3">
    <source>
        <dbReference type="EMBL" id="CAK8673306.1"/>
    </source>
</evidence>
<evidence type="ECO:0000256" key="1">
    <source>
        <dbReference type="SAM" id="SignalP"/>
    </source>
</evidence>
<name>A0ABP0F1J9_CLALP</name>
<dbReference type="Proteomes" id="UP001642483">
    <property type="component" value="Unassembled WGS sequence"/>
</dbReference>